<dbReference type="OrthoDB" id="413400at2759"/>
<evidence type="ECO:0000313" key="10">
    <source>
        <dbReference type="Proteomes" id="UP000246740"/>
    </source>
</evidence>
<keyword evidence="4" id="KW-0472">Membrane</keyword>
<reference evidence="9 10" key="1">
    <citation type="journal article" date="2018" name="Mol. Biol. Evol.">
        <title>Broad Genomic Sampling Reveals a Smut Pathogenic Ancestry of the Fungal Clade Ustilaginomycotina.</title>
        <authorList>
            <person name="Kijpornyongpan T."/>
            <person name="Mondo S.J."/>
            <person name="Barry K."/>
            <person name="Sandor L."/>
            <person name="Lee J."/>
            <person name="Lipzen A."/>
            <person name="Pangilinan J."/>
            <person name="LaButti K."/>
            <person name="Hainaut M."/>
            <person name="Henrissat B."/>
            <person name="Grigoriev I.V."/>
            <person name="Spatafora J.W."/>
            <person name="Aime M.C."/>
        </authorList>
    </citation>
    <scope>NUCLEOTIDE SEQUENCE [LARGE SCALE GENOMIC DNA]</scope>
    <source>
        <strain evidence="9 10">MCA 3645</strain>
    </source>
</reference>
<protein>
    <submittedName>
        <fullName evidence="9">DnaJ-domain-containing protein</fullName>
    </submittedName>
</protein>
<dbReference type="SMART" id="SM00271">
    <property type="entry name" value="DnaJ"/>
    <property type="match status" value="1"/>
</dbReference>
<dbReference type="Proteomes" id="UP000246740">
    <property type="component" value="Unassembled WGS sequence"/>
</dbReference>
<gene>
    <name evidence="9" type="ORF">BCV70DRAFT_234501</name>
</gene>
<dbReference type="InterPro" id="IPR052606">
    <property type="entry name" value="DnaJ_domain_protein"/>
</dbReference>
<feature type="domain" description="J" evidence="8">
    <location>
        <begin position="49"/>
        <end position="113"/>
    </location>
</feature>
<evidence type="ECO:0000256" key="5">
    <source>
        <dbReference type="ARBA" id="ARBA00037847"/>
    </source>
</evidence>
<accession>A0A317XWK4</accession>
<dbReference type="InterPro" id="IPR001623">
    <property type="entry name" value="DnaJ_domain"/>
</dbReference>
<keyword evidence="1" id="KW-0812">Transmembrane</keyword>
<dbReference type="PRINTS" id="PR00625">
    <property type="entry name" value="JDOMAIN"/>
</dbReference>
<keyword evidence="10" id="KW-1185">Reference proteome</keyword>
<evidence type="ECO:0000256" key="7">
    <source>
        <dbReference type="SAM" id="SignalP"/>
    </source>
</evidence>
<evidence type="ECO:0000313" key="9">
    <source>
        <dbReference type="EMBL" id="PWZ02697.1"/>
    </source>
</evidence>
<dbReference type="InterPro" id="IPR036869">
    <property type="entry name" value="J_dom_sf"/>
</dbReference>
<dbReference type="Gene3D" id="1.10.287.110">
    <property type="entry name" value="DnaJ domain"/>
    <property type="match status" value="1"/>
</dbReference>
<dbReference type="CDD" id="cd06257">
    <property type="entry name" value="DnaJ"/>
    <property type="match status" value="1"/>
</dbReference>
<evidence type="ECO:0000256" key="1">
    <source>
        <dbReference type="ARBA" id="ARBA00022692"/>
    </source>
</evidence>
<dbReference type="AlphaFoldDB" id="A0A317XWK4"/>
<dbReference type="PROSITE" id="PS50076">
    <property type="entry name" value="DNAJ_2"/>
    <property type="match status" value="1"/>
</dbReference>
<feature type="chain" id="PRO_5016312285" evidence="7">
    <location>
        <begin position="24"/>
        <end position="341"/>
    </location>
</feature>
<evidence type="ECO:0000256" key="2">
    <source>
        <dbReference type="ARBA" id="ARBA00022729"/>
    </source>
</evidence>
<dbReference type="GO" id="GO:0012505">
    <property type="term" value="C:endomembrane system"/>
    <property type="evidence" value="ECO:0007669"/>
    <property type="project" value="UniProtKB-SubCell"/>
</dbReference>
<feature type="compositionally biased region" description="Basic residues" evidence="6">
    <location>
        <begin position="332"/>
        <end position="341"/>
    </location>
</feature>
<proteinExistence type="predicted"/>
<dbReference type="PANTHER" id="PTHR44653:SF2">
    <property type="entry name" value="DNAJ HOMOLOG SUBFAMILY C MEMBER 1"/>
    <property type="match status" value="1"/>
</dbReference>
<keyword evidence="3" id="KW-1133">Transmembrane helix</keyword>
<keyword evidence="2 7" id="KW-0732">Signal</keyword>
<feature type="signal peptide" evidence="7">
    <location>
        <begin position="1"/>
        <end position="23"/>
    </location>
</feature>
<evidence type="ECO:0000259" key="8">
    <source>
        <dbReference type="PROSITE" id="PS50076"/>
    </source>
</evidence>
<name>A0A317XWK4_9BASI</name>
<feature type="region of interest" description="Disordered" evidence="6">
    <location>
        <begin position="301"/>
        <end position="341"/>
    </location>
</feature>
<dbReference type="InParanoid" id="A0A317XWK4"/>
<sequence length="341" mass="38444">MRTTRFMLALGLVLLALVSAAKGDMWSKFDHEIFDLQAALEKTHGVGSDFYSILGVPRAASSADIKKAYRKKSLEFHPDKNSGVPNAQKRFEQLGLLYKILRDDRKDRYDHFLRNGFPVWKGTGYFYSRYRPGLLETLAVITLFTMGVEILVSTLTARQQREKIVRLQQSAYLVAWGPRYLSILHSAENSKLATMDKKVKLPISGFHGLPRVSSSSLASQDWDAVEKEVRAAIAANQTNEPRGPVVECLVKDKSVFLYDEFEDSYVLLDPEEASPTKFVHTWPFRLVSALVNKVTGKHEDVLTELPDDADEPDRDQGKEEKVLTTPPPSKSGKNKRAKKTN</sequence>
<dbReference type="Pfam" id="PF00226">
    <property type="entry name" value="DnaJ"/>
    <property type="match status" value="1"/>
</dbReference>
<dbReference type="SUPFAM" id="SSF46565">
    <property type="entry name" value="Chaperone J-domain"/>
    <property type="match status" value="1"/>
</dbReference>
<dbReference type="PANTHER" id="PTHR44653">
    <property type="entry name" value="DNAJ HOMOLOG SUBFAMILY C MEMBER 1"/>
    <property type="match status" value="1"/>
</dbReference>
<dbReference type="EMBL" id="KZ819188">
    <property type="protein sequence ID" value="PWZ02697.1"/>
    <property type="molecule type" value="Genomic_DNA"/>
</dbReference>
<dbReference type="STRING" id="1882483.A0A317XWK4"/>
<evidence type="ECO:0000256" key="3">
    <source>
        <dbReference type="ARBA" id="ARBA00022989"/>
    </source>
</evidence>
<comment type="subcellular location">
    <subcellularLocation>
        <location evidence="5">Endomembrane system</location>
        <topology evidence="5">Single-pass membrane protein</topology>
    </subcellularLocation>
</comment>
<evidence type="ECO:0000256" key="6">
    <source>
        <dbReference type="SAM" id="MobiDB-lite"/>
    </source>
</evidence>
<organism evidence="9 10">
    <name type="scientific">Testicularia cyperi</name>
    <dbReference type="NCBI Taxonomy" id="1882483"/>
    <lineage>
        <taxon>Eukaryota</taxon>
        <taxon>Fungi</taxon>
        <taxon>Dikarya</taxon>
        <taxon>Basidiomycota</taxon>
        <taxon>Ustilaginomycotina</taxon>
        <taxon>Ustilaginomycetes</taxon>
        <taxon>Ustilaginales</taxon>
        <taxon>Anthracoideaceae</taxon>
        <taxon>Testicularia</taxon>
    </lineage>
</organism>
<evidence type="ECO:0000256" key="4">
    <source>
        <dbReference type="ARBA" id="ARBA00023136"/>
    </source>
</evidence>